<feature type="compositionally biased region" description="Acidic residues" evidence="4">
    <location>
        <begin position="502"/>
        <end position="512"/>
    </location>
</feature>
<dbReference type="InterPro" id="IPR009053">
    <property type="entry name" value="Prefoldin"/>
</dbReference>
<evidence type="ECO:0000313" key="5">
    <source>
        <dbReference type="EMBL" id="PXF43871.1"/>
    </source>
</evidence>
<feature type="compositionally biased region" description="Basic and acidic residues" evidence="4">
    <location>
        <begin position="491"/>
        <end position="500"/>
    </location>
</feature>
<evidence type="ECO:0000313" key="6">
    <source>
        <dbReference type="Proteomes" id="UP000247409"/>
    </source>
</evidence>
<feature type="compositionally biased region" description="Basic residues" evidence="4">
    <location>
        <begin position="463"/>
        <end position="475"/>
    </location>
</feature>
<gene>
    <name evidence="5" type="ORF">BWQ96_06337</name>
</gene>
<dbReference type="InterPro" id="IPR004127">
    <property type="entry name" value="Prefoldin_subunit_alpha"/>
</dbReference>
<dbReference type="AlphaFoldDB" id="A0A2V3IP55"/>
<evidence type="ECO:0000256" key="3">
    <source>
        <dbReference type="ARBA" id="ARBA00038295"/>
    </source>
</evidence>
<keyword evidence="2" id="KW-0539">Nucleus</keyword>
<dbReference type="PANTHER" id="PTHR15111:SF0">
    <property type="entry name" value="UNCONVENTIONAL PREFOLDIN RPB5 INTERACTOR 1"/>
    <property type="match status" value="1"/>
</dbReference>
<keyword evidence="6" id="KW-1185">Reference proteome</keyword>
<dbReference type="SUPFAM" id="SSF46579">
    <property type="entry name" value="Prefoldin"/>
    <property type="match status" value="1"/>
</dbReference>
<feature type="compositionally biased region" description="Polar residues" evidence="4">
    <location>
        <begin position="443"/>
        <end position="453"/>
    </location>
</feature>
<comment type="similarity">
    <text evidence="3">Belongs to the RNA polymerase II subunit 5-mediating protein family.</text>
</comment>
<dbReference type="GO" id="GO:0005634">
    <property type="term" value="C:nucleus"/>
    <property type="evidence" value="ECO:0007669"/>
    <property type="project" value="UniProtKB-SubCell"/>
</dbReference>
<dbReference type="GO" id="GO:0003682">
    <property type="term" value="F:chromatin binding"/>
    <property type="evidence" value="ECO:0007669"/>
    <property type="project" value="TreeGrafter"/>
</dbReference>
<feature type="region of interest" description="Disordered" evidence="4">
    <location>
        <begin position="125"/>
        <end position="295"/>
    </location>
</feature>
<dbReference type="GO" id="GO:0019212">
    <property type="term" value="F:phosphatase inhibitor activity"/>
    <property type="evidence" value="ECO:0007669"/>
    <property type="project" value="TreeGrafter"/>
</dbReference>
<proteinExistence type="inferred from homology"/>
<dbReference type="Proteomes" id="UP000247409">
    <property type="component" value="Unassembled WGS sequence"/>
</dbReference>
<feature type="compositionally biased region" description="Polar residues" evidence="4">
    <location>
        <begin position="168"/>
        <end position="181"/>
    </location>
</feature>
<feature type="region of interest" description="Disordered" evidence="4">
    <location>
        <begin position="326"/>
        <end position="347"/>
    </location>
</feature>
<name>A0A2V3IP55_9FLOR</name>
<feature type="compositionally biased region" description="Basic and acidic residues" evidence="4">
    <location>
        <begin position="156"/>
        <end position="167"/>
    </location>
</feature>
<dbReference type="STRING" id="448386.A0A2V3IP55"/>
<dbReference type="InterPro" id="IPR052255">
    <property type="entry name" value="RNA_pol_II_subunit5-mediator"/>
</dbReference>
<feature type="compositionally biased region" description="Basic and acidic residues" evidence="4">
    <location>
        <begin position="391"/>
        <end position="411"/>
    </location>
</feature>
<dbReference type="EMBL" id="NBIV01000108">
    <property type="protein sequence ID" value="PXF43871.1"/>
    <property type="molecule type" value="Genomic_DNA"/>
</dbReference>
<feature type="compositionally biased region" description="Basic residues" evidence="4">
    <location>
        <begin position="237"/>
        <end position="249"/>
    </location>
</feature>
<comment type="subcellular location">
    <subcellularLocation>
        <location evidence="1">Nucleus</location>
    </subcellularLocation>
</comment>
<feature type="region of interest" description="Disordered" evidence="4">
    <location>
        <begin position="391"/>
        <end position="529"/>
    </location>
</feature>
<sequence>MTTASVTPQTELPSSERSVHERLMALESKQLAYRSLSRRLLELPRKLRRRALVPVAPRLYLPGELVRTNEILVLLGSAGEATYFAERSAWQAHEIVRRRLGRVERGLRELLDEMSDECMIGYVNRNRNTNDESNPTSERIQEEGASVSAEQQSVRTDQDEGDNRDSDTGISQTSISASTDNDITDVSARAQPASVLSKHPKHPNTVAKKKRVTFREPLTSPSLNASPQKCFISPPKTKAKSQKKKKKPQKSASSSEAVKERSSNAEAPNEMLFGDQQHHEEGPPDASASGKNDMQIKMVNALQRAVVEAQQQAMEDGIVNFTEVYEGDEDTPSRVELPAGFEPDENVSFADDSQEYLDVTGVNGNNETEQFSREEYFEALIQAERDAQIEEEQAKVQKQTTELEREKKEFGKGFSKGFFGAAPKKPEPAKTEQSNVGEPLQAETPSTQITESAASEAVVERKPSRKSRRRNRRPRTSTGASPSPMSTALLKQEEQARMDIELLGDEAAENNDEPTSMFRRLRNLQRDAT</sequence>
<dbReference type="Gene3D" id="1.10.287.370">
    <property type="match status" value="1"/>
</dbReference>
<evidence type="ECO:0000256" key="1">
    <source>
        <dbReference type="ARBA" id="ARBA00004123"/>
    </source>
</evidence>
<accession>A0A2V3IP55</accession>
<protein>
    <submittedName>
        <fullName evidence="5">Unconventional prefoldin RPB5 interactor</fullName>
    </submittedName>
</protein>
<dbReference type="OrthoDB" id="21413at2759"/>
<comment type="caution">
    <text evidence="5">The sequence shown here is derived from an EMBL/GenBank/DDBJ whole genome shotgun (WGS) entry which is preliminary data.</text>
</comment>
<organism evidence="5 6">
    <name type="scientific">Gracilariopsis chorda</name>
    <dbReference type="NCBI Taxonomy" id="448386"/>
    <lineage>
        <taxon>Eukaryota</taxon>
        <taxon>Rhodophyta</taxon>
        <taxon>Florideophyceae</taxon>
        <taxon>Rhodymeniophycidae</taxon>
        <taxon>Gracilariales</taxon>
        <taxon>Gracilariaceae</taxon>
        <taxon>Gracilariopsis</taxon>
    </lineage>
</organism>
<evidence type="ECO:0000256" key="4">
    <source>
        <dbReference type="SAM" id="MobiDB-lite"/>
    </source>
</evidence>
<dbReference type="CDD" id="cd23159">
    <property type="entry name" value="Prefoldin_URI1"/>
    <property type="match status" value="1"/>
</dbReference>
<dbReference type="Pfam" id="PF02996">
    <property type="entry name" value="Prefoldin"/>
    <property type="match status" value="1"/>
</dbReference>
<feature type="compositionally biased region" description="Polar residues" evidence="4">
    <location>
        <begin position="476"/>
        <end position="486"/>
    </location>
</feature>
<dbReference type="GO" id="GO:0000122">
    <property type="term" value="P:negative regulation of transcription by RNA polymerase II"/>
    <property type="evidence" value="ECO:0007669"/>
    <property type="project" value="TreeGrafter"/>
</dbReference>
<dbReference type="GO" id="GO:0003714">
    <property type="term" value="F:transcription corepressor activity"/>
    <property type="evidence" value="ECO:0007669"/>
    <property type="project" value="TreeGrafter"/>
</dbReference>
<evidence type="ECO:0000256" key="2">
    <source>
        <dbReference type="ARBA" id="ARBA00023242"/>
    </source>
</evidence>
<feature type="compositionally biased region" description="Polar residues" evidence="4">
    <location>
        <begin position="125"/>
        <end position="138"/>
    </location>
</feature>
<reference evidence="5 6" key="1">
    <citation type="journal article" date="2018" name="Mol. Biol. Evol.">
        <title>Analysis of the draft genome of the red seaweed Gracilariopsis chorda provides insights into genome size evolution in Rhodophyta.</title>
        <authorList>
            <person name="Lee J."/>
            <person name="Yang E.C."/>
            <person name="Graf L."/>
            <person name="Yang J.H."/>
            <person name="Qiu H."/>
            <person name="Zel Zion U."/>
            <person name="Chan C.X."/>
            <person name="Stephens T.G."/>
            <person name="Weber A.P.M."/>
            <person name="Boo G.H."/>
            <person name="Boo S.M."/>
            <person name="Kim K.M."/>
            <person name="Shin Y."/>
            <person name="Jung M."/>
            <person name="Lee S.J."/>
            <person name="Yim H.S."/>
            <person name="Lee J.H."/>
            <person name="Bhattacharya D."/>
            <person name="Yoon H.S."/>
        </authorList>
    </citation>
    <scope>NUCLEOTIDE SEQUENCE [LARGE SCALE GENOMIC DNA]</scope>
    <source>
        <strain evidence="5 6">SKKU-2015</strain>
        <tissue evidence="5">Whole body</tissue>
    </source>
</reference>
<feature type="compositionally biased region" description="Basic residues" evidence="4">
    <location>
        <begin position="198"/>
        <end position="212"/>
    </location>
</feature>
<dbReference type="PANTHER" id="PTHR15111">
    <property type="entry name" value="RNA POLYMERASE II SUBUNIT 5-MEDIATING PROTEIN NNX3"/>
    <property type="match status" value="1"/>
</dbReference>